<dbReference type="RefSeq" id="WP_166649152.1">
    <property type="nucleotide sequence ID" value="NZ_CP171129.1"/>
</dbReference>
<dbReference type="InterPro" id="IPR020781">
    <property type="entry name" value="ATPase_OSCP/d_CS"/>
</dbReference>
<dbReference type="InterPro" id="IPR000711">
    <property type="entry name" value="ATPase_OSCP/dsu"/>
</dbReference>
<dbReference type="HAMAP" id="MF_01416">
    <property type="entry name" value="ATP_synth_delta_bact"/>
    <property type="match status" value="1"/>
</dbReference>
<dbReference type="AlphaFoldDB" id="A0A4R7JAP9"/>
<evidence type="ECO:0000256" key="3">
    <source>
        <dbReference type="ARBA" id="ARBA00022781"/>
    </source>
</evidence>
<proteinExistence type="inferred from homology"/>
<evidence type="ECO:0000256" key="8">
    <source>
        <dbReference type="HAMAP-Rule" id="MF_01416"/>
    </source>
</evidence>
<evidence type="ECO:0000313" key="9">
    <source>
        <dbReference type="EMBL" id="TDT33643.1"/>
    </source>
</evidence>
<keyword evidence="4 8" id="KW-0406">Ion transport</keyword>
<evidence type="ECO:0000256" key="5">
    <source>
        <dbReference type="ARBA" id="ARBA00023136"/>
    </source>
</evidence>
<reference evidence="9 10" key="1">
    <citation type="submission" date="2019-03" db="EMBL/GenBank/DDBJ databases">
        <title>Genomic Encyclopedia of Archaeal and Bacterial Type Strains, Phase II (KMG-II): from individual species to whole genera.</title>
        <authorList>
            <person name="Goeker M."/>
        </authorList>
    </citation>
    <scope>NUCLEOTIDE SEQUENCE [LARGE SCALE GENOMIC DNA]</scope>
    <source>
        <strain evidence="9 10">DSM 24323</strain>
    </source>
</reference>
<dbReference type="Pfam" id="PF00213">
    <property type="entry name" value="OSCP"/>
    <property type="match status" value="1"/>
</dbReference>
<dbReference type="PROSITE" id="PS00389">
    <property type="entry name" value="ATPASE_DELTA"/>
    <property type="match status" value="1"/>
</dbReference>
<dbReference type="GO" id="GO:0046933">
    <property type="term" value="F:proton-transporting ATP synthase activity, rotational mechanism"/>
    <property type="evidence" value="ECO:0007669"/>
    <property type="project" value="UniProtKB-UniRule"/>
</dbReference>
<evidence type="ECO:0000256" key="1">
    <source>
        <dbReference type="ARBA" id="ARBA00004370"/>
    </source>
</evidence>
<dbReference type="GO" id="GO:0005886">
    <property type="term" value="C:plasma membrane"/>
    <property type="evidence" value="ECO:0007669"/>
    <property type="project" value="UniProtKB-SubCell"/>
</dbReference>
<evidence type="ECO:0000256" key="6">
    <source>
        <dbReference type="ARBA" id="ARBA00023196"/>
    </source>
</evidence>
<keyword evidence="8" id="KW-1003">Cell membrane</keyword>
<gene>
    <name evidence="8" type="primary">atpH</name>
    <name evidence="9" type="ORF">CLV29_1267</name>
</gene>
<evidence type="ECO:0000256" key="2">
    <source>
        <dbReference type="ARBA" id="ARBA00022448"/>
    </source>
</evidence>
<keyword evidence="10" id="KW-1185">Reference proteome</keyword>
<comment type="caution">
    <text evidence="9">The sequence shown here is derived from an EMBL/GenBank/DDBJ whole genome shotgun (WGS) entry which is preliminary data.</text>
</comment>
<keyword evidence="2 8" id="KW-0813">Transport</keyword>
<sequence>MTEQPELDLETSTGGGDLDQVVDSVLGSGDPAVISSELFSVVDALDASPALRRALTDPGLPPRARRGVAERLLAGQLTDATITVVGSVAEKRWSAISTFVAELERLGVRARLIGAEREGRLDRVEDELFRFERVVDADSELRNVLADRTAPVERRTELVADLLRGKADPATIALAERAVRARERTFTRTMEHYLNQTAALRNRSIATVRVARPLDAEQEARLRAALTKQAGRAISLQVIVDPTVLGGVRVEVGDQVIEGSVASRLEAARRTIR</sequence>
<evidence type="ECO:0000256" key="4">
    <source>
        <dbReference type="ARBA" id="ARBA00023065"/>
    </source>
</evidence>
<dbReference type="Proteomes" id="UP000295371">
    <property type="component" value="Unassembled WGS sequence"/>
</dbReference>
<dbReference type="NCBIfam" id="TIGR01145">
    <property type="entry name" value="ATP_synt_delta"/>
    <property type="match status" value="1"/>
</dbReference>
<comment type="similarity">
    <text evidence="8">Belongs to the ATPase delta chain family.</text>
</comment>
<dbReference type="EMBL" id="SOAW01000001">
    <property type="protein sequence ID" value="TDT33643.1"/>
    <property type="molecule type" value="Genomic_DNA"/>
</dbReference>
<keyword evidence="7 8" id="KW-0066">ATP synthesis</keyword>
<comment type="function">
    <text evidence="8">F(1)F(0) ATP synthase produces ATP from ADP in the presence of a proton or sodium gradient. F-type ATPases consist of two structural domains, F(1) containing the extramembraneous catalytic core and F(0) containing the membrane proton channel, linked together by a central stalk and a peripheral stalk. During catalysis, ATP synthesis in the catalytic domain of F(1) is coupled via a rotary mechanism of the central stalk subunits to proton translocation.</text>
</comment>
<dbReference type="GO" id="GO:0045259">
    <property type="term" value="C:proton-transporting ATP synthase complex"/>
    <property type="evidence" value="ECO:0007669"/>
    <property type="project" value="UniProtKB-KW"/>
</dbReference>
<comment type="subcellular location">
    <subcellularLocation>
        <location evidence="8">Cell membrane</location>
        <topology evidence="8">Peripheral membrane protein</topology>
    </subcellularLocation>
    <subcellularLocation>
        <location evidence="1">Membrane</location>
    </subcellularLocation>
</comment>
<dbReference type="PANTHER" id="PTHR11910">
    <property type="entry name" value="ATP SYNTHASE DELTA CHAIN"/>
    <property type="match status" value="1"/>
</dbReference>
<accession>A0A4R7JAP9</accession>
<keyword evidence="6 8" id="KW-0139">CF(1)</keyword>
<evidence type="ECO:0000256" key="7">
    <source>
        <dbReference type="ARBA" id="ARBA00023310"/>
    </source>
</evidence>
<keyword evidence="5 8" id="KW-0472">Membrane</keyword>
<protein>
    <recommendedName>
        <fullName evidence="8">ATP synthase subunit delta</fullName>
    </recommendedName>
    <alternativeName>
        <fullName evidence="8">ATP synthase F(1) sector subunit delta</fullName>
    </alternativeName>
    <alternativeName>
        <fullName evidence="8">F-type ATPase subunit delta</fullName>
        <shortName evidence="8">F-ATPase subunit delta</shortName>
    </alternativeName>
</protein>
<organism evidence="9 10">
    <name type="scientific">Naumannella halotolerans</name>
    <dbReference type="NCBI Taxonomy" id="993414"/>
    <lineage>
        <taxon>Bacteria</taxon>
        <taxon>Bacillati</taxon>
        <taxon>Actinomycetota</taxon>
        <taxon>Actinomycetes</taxon>
        <taxon>Propionibacteriales</taxon>
        <taxon>Propionibacteriaceae</taxon>
        <taxon>Naumannella</taxon>
    </lineage>
</organism>
<evidence type="ECO:0000313" key="10">
    <source>
        <dbReference type="Proteomes" id="UP000295371"/>
    </source>
</evidence>
<dbReference type="NCBIfam" id="NF009967">
    <property type="entry name" value="PRK13430.1"/>
    <property type="match status" value="1"/>
</dbReference>
<keyword evidence="3 8" id="KW-0375">Hydrogen ion transport</keyword>
<comment type="function">
    <text evidence="8">This protein is part of the stalk that links CF(0) to CF(1). It either transmits conformational changes from CF(0) to CF(1) or is implicated in proton conduction.</text>
</comment>
<name>A0A4R7JAP9_9ACTN</name>